<keyword evidence="2" id="KW-1185">Reference proteome</keyword>
<dbReference type="Gene3D" id="1.25.40.10">
    <property type="entry name" value="Tetratricopeptide repeat domain"/>
    <property type="match status" value="1"/>
</dbReference>
<gene>
    <name evidence="1" type="ORF">H8S11_11085</name>
</gene>
<accession>A0A8J6M8X1</accession>
<dbReference type="SUPFAM" id="SSF48452">
    <property type="entry name" value="TPR-like"/>
    <property type="match status" value="1"/>
</dbReference>
<evidence type="ECO:0000313" key="1">
    <source>
        <dbReference type="EMBL" id="MBC5723352.1"/>
    </source>
</evidence>
<organism evidence="1 2">
    <name type="scientific">Flintibacter hominis</name>
    <dbReference type="NCBI Taxonomy" id="2763048"/>
    <lineage>
        <taxon>Bacteria</taxon>
        <taxon>Bacillati</taxon>
        <taxon>Bacillota</taxon>
        <taxon>Clostridia</taxon>
        <taxon>Eubacteriales</taxon>
        <taxon>Flintibacter</taxon>
    </lineage>
</organism>
<proteinExistence type="predicted"/>
<sequence length="438" mass="49145">MGELMTGIACGRALKKLAGMARPLWERCDPMPLKRAIENRYAGGPRRERQLVQDLYTTYYVGALIAAGEVVTPESVMKAQLEDRHSGNGALYWGLAALIHIQWERWDQALQAQVQAMANYDDCPLRRDVRREVQRLLCVTGYALKIHSSTLEGLEDDLSALADSAVNRFQRVEARLLLGRYHLTVGNTQAARDHLEFALAQGGETYVGLLADDLLRELEGREPSPERQWRRAMLRVEEETRRMADTCDPWPLLAALEAVQACQIPAPARTGLRMLEATALVNLGREEEAEALLDQVPDQEQGDYRMQKLQLRAILCNRRGRTEEAEELAGKMEELMVQAGRDNGRREVFCLRCTARLKRGEADGLEEGLRRYITCGGPLLSQVGDHLLLGRYCLAVGRIEEAGEHLTFAAERGGPMYVGKEAAQLLRTLRQSPRDGKN</sequence>
<dbReference type="Proteomes" id="UP000628736">
    <property type="component" value="Unassembled WGS sequence"/>
</dbReference>
<protein>
    <submittedName>
        <fullName evidence="1">Tetratricopeptide repeat protein</fullName>
    </submittedName>
</protein>
<dbReference type="AlphaFoldDB" id="A0A8J6M8X1"/>
<dbReference type="InterPro" id="IPR011990">
    <property type="entry name" value="TPR-like_helical_dom_sf"/>
</dbReference>
<dbReference type="EMBL" id="JACOPO010000008">
    <property type="protein sequence ID" value="MBC5723352.1"/>
    <property type="molecule type" value="Genomic_DNA"/>
</dbReference>
<dbReference type="RefSeq" id="WP_147572617.1">
    <property type="nucleotide sequence ID" value="NZ_JACOPO010000008.1"/>
</dbReference>
<name>A0A8J6M8X1_9FIRM</name>
<comment type="caution">
    <text evidence="1">The sequence shown here is derived from an EMBL/GenBank/DDBJ whole genome shotgun (WGS) entry which is preliminary data.</text>
</comment>
<evidence type="ECO:0000313" key="2">
    <source>
        <dbReference type="Proteomes" id="UP000628736"/>
    </source>
</evidence>
<reference evidence="1" key="1">
    <citation type="submission" date="2020-08" db="EMBL/GenBank/DDBJ databases">
        <title>Genome public.</title>
        <authorList>
            <person name="Liu C."/>
            <person name="Sun Q."/>
        </authorList>
    </citation>
    <scope>NUCLEOTIDE SEQUENCE</scope>
    <source>
        <strain evidence="1">NSJ-23</strain>
    </source>
</reference>